<name>A0ACB8DDG9_DERSI</name>
<evidence type="ECO:0000313" key="2">
    <source>
        <dbReference type="Proteomes" id="UP000821865"/>
    </source>
</evidence>
<sequence length="900" mass="99741">MFQTGLLILTSSPRILTSNVSAYLKAAKNFVNKTLYIKLEPNQHHLWPVQQPVFTPSELSQLRKLIPDIYFKAAGVCAHLDIRVLQSCFKDPAHKENHLKTSFDVVLTDGSHGRTDLELYVGHQFNKSCSNFHCLDCKLTVSDANEDSFNGFSHGSNGVQNNSTFQTFESVCLGGTFDRLHLGHKVLLSEAVLHASGKLVVGVTDGDMLKGKLLWELIEPVEARMHALLDFLRDIDTTLHYDVTPIYNPYGPTIEDNDLECLYVSEETMKGGRLVNEERARRGMSPMVIRSVGLAEDVCRGSGEEFKVSSSSLRRRQLGTILTPPKPRPDLPDRPYLVGLTGGICTGKSHIIKTLESLGAVVINCDPLGHESYRPGTNAYSHIVETFGDRVVSPDGTIDRKVLGAIIFADEAKRQQLNKIVWPEVSRLIDERLEEHRRKGTEVVVLESALLLEAGWEDKFHQVWVCVIPVEEALKRVMARDNLEKDQALHRVQAQMSNKERVDKANVIFCSLWDYATTERQELHQHLELVLAKQAALIGFDCTIQDMLTDADLEADLTTAFEYEQKVSVTKTSVRLATEPRPPVLPGPAAQLASPLNSAARSAAPEVSPAASFSRVAIQGIRLAETNYDVAIKVLSDRFGRRDMLVDDHLGHLLAMAPIHTHWRALVFHQMSILLFCDASSGRPYHLILVSCTLNPPSAADLSIEVRSLYLRPCCLCNASDHKGPTFVLHAPRRSLQKKNAGSFSKLESIDTPPRATSVSTSATGLLPVFLQTGRAWVVAPASPPVDGAIITMMTNLGLVTVHAHPEAMTFREDKISILIGFDFCWDAVTGQISGLSPQVTAVEKPFRMEGPGNPPPLLPKFNCTKYVSCLWYWRASQRRCADEVAQCQEMSTSHKAVDS</sequence>
<dbReference type="EMBL" id="CM023471">
    <property type="protein sequence ID" value="KAH7965941.1"/>
    <property type="molecule type" value="Genomic_DNA"/>
</dbReference>
<organism evidence="1 2">
    <name type="scientific">Dermacentor silvarum</name>
    <name type="common">Tick</name>
    <dbReference type="NCBI Taxonomy" id="543639"/>
    <lineage>
        <taxon>Eukaryota</taxon>
        <taxon>Metazoa</taxon>
        <taxon>Ecdysozoa</taxon>
        <taxon>Arthropoda</taxon>
        <taxon>Chelicerata</taxon>
        <taxon>Arachnida</taxon>
        <taxon>Acari</taxon>
        <taxon>Parasitiformes</taxon>
        <taxon>Ixodida</taxon>
        <taxon>Ixodoidea</taxon>
        <taxon>Ixodidae</taxon>
        <taxon>Rhipicephalinae</taxon>
        <taxon>Dermacentor</taxon>
    </lineage>
</organism>
<protein>
    <submittedName>
        <fullName evidence="1">Uncharacterized protein</fullName>
    </submittedName>
</protein>
<accession>A0ACB8DDG9</accession>
<evidence type="ECO:0000313" key="1">
    <source>
        <dbReference type="EMBL" id="KAH7965941.1"/>
    </source>
</evidence>
<reference evidence="1" key="1">
    <citation type="submission" date="2020-05" db="EMBL/GenBank/DDBJ databases">
        <title>Large-scale comparative analyses of tick genomes elucidate their genetic diversity and vector capacities.</title>
        <authorList>
            <person name="Jia N."/>
            <person name="Wang J."/>
            <person name="Shi W."/>
            <person name="Du L."/>
            <person name="Sun Y."/>
            <person name="Zhan W."/>
            <person name="Jiang J."/>
            <person name="Wang Q."/>
            <person name="Zhang B."/>
            <person name="Ji P."/>
            <person name="Sakyi L.B."/>
            <person name="Cui X."/>
            <person name="Yuan T."/>
            <person name="Jiang B."/>
            <person name="Yang W."/>
            <person name="Lam T.T.-Y."/>
            <person name="Chang Q."/>
            <person name="Ding S."/>
            <person name="Wang X."/>
            <person name="Zhu J."/>
            <person name="Ruan X."/>
            <person name="Zhao L."/>
            <person name="Wei J."/>
            <person name="Que T."/>
            <person name="Du C."/>
            <person name="Cheng J."/>
            <person name="Dai P."/>
            <person name="Han X."/>
            <person name="Huang E."/>
            <person name="Gao Y."/>
            <person name="Liu J."/>
            <person name="Shao H."/>
            <person name="Ye R."/>
            <person name="Li L."/>
            <person name="Wei W."/>
            <person name="Wang X."/>
            <person name="Wang C."/>
            <person name="Yang T."/>
            <person name="Huo Q."/>
            <person name="Li W."/>
            <person name="Guo W."/>
            <person name="Chen H."/>
            <person name="Zhou L."/>
            <person name="Ni X."/>
            <person name="Tian J."/>
            <person name="Zhou Y."/>
            <person name="Sheng Y."/>
            <person name="Liu T."/>
            <person name="Pan Y."/>
            <person name="Xia L."/>
            <person name="Li J."/>
            <person name="Zhao F."/>
            <person name="Cao W."/>
        </authorList>
    </citation>
    <scope>NUCLEOTIDE SEQUENCE</scope>
    <source>
        <strain evidence="1">Dsil-2018</strain>
    </source>
</reference>
<keyword evidence="2" id="KW-1185">Reference proteome</keyword>
<dbReference type="Proteomes" id="UP000821865">
    <property type="component" value="Chromosome 2"/>
</dbReference>
<gene>
    <name evidence="1" type="ORF">HPB49_012272</name>
</gene>
<comment type="caution">
    <text evidence="1">The sequence shown here is derived from an EMBL/GenBank/DDBJ whole genome shotgun (WGS) entry which is preliminary data.</text>
</comment>
<proteinExistence type="predicted"/>